<evidence type="ECO:0000313" key="7">
    <source>
        <dbReference type="EMBL" id="MCW0345466.1"/>
    </source>
</evidence>
<name>A0AAJ1D255_PANAN</name>
<dbReference type="GO" id="GO:0003700">
    <property type="term" value="F:DNA-binding transcription factor activity"/>
    <property type="evidence" value="ECO:0007669"/>
    <property type="project" value="TreeGrafter"/>
</dbReference>
<dbReference type="PROSITE" id="PS50943">
    <property type="entry name" value="HTH_CROC1"/>
    <property type="match status" value="1"/>
</dbReference>
<evidence type="ECO:0000256" key="4">
    <source>
        <dbReference type="ARBA" id="ARBA00023163"/>
    </source>
</evidence>
<dbReference type="InterPro" id="IPR001761">
    <property type="entry name" value="Peripla_BP/Lac1_sug-bd_dom"/>
</dbReference>
<keyword evidence="4" id="KW-0804">Transcription</keyword>
<dbReference type="RefSeq" id="WP_028722329.1">
    <property type="nucleotide sequence ID" value="NZ_JANFVX010000015.1"/>
</dbReference>
<keyword evidence="2" id="KW-0805">Transcription regulation</keyword>
<dbReference type="InterPro" id="IPR000843">
    <property type="entry name" value="HTH_LacI"/>
</dbReference>
<dbReference type="Pfam" id="PF00532">
    <property type="entry name" value="Peripla_BP_1"/>
    <property type="match status" value="1"/>
</dbReference>
<reference evidence="7" key="1">
    <citation type="submission" date="2022-06" db="EMBL/GenBank/DDBJ databases">
        <title>Dynamics of rice microbiomes reveals core vertical transmitted seed endophytes.</title>
        <authorList>
            <person name="Liao K."/>
            <person name="Zhang X."/>
        </authorList>
    </citation>
    <scope>NUCLEOTIDE SEQUENCE</scope>
    <source>
        <strain evidence="7">JT1-17</strain>
    </source>
</reference>
<dbReference type="GO" id="GO:0000976">
    <property type="term" value="F:transcription cis-regulatory region binding"/>
    <property type="evidence" value="ECO:0007669"/>
    <property type="project" value="TreeGrafter"/>
</dbReference>
<accession>A0AAJ1D255</accession>
<feature type="domain" description="HTH lacI-type" evidence="5">
    <location>
        <begin position="6"/>
        <end position="60"/>
    </location>
</feature>
<dbReference type="InterPro" id="IPR010982">
    <property type="entry name" value="Lambda_DNA-bd_dom_sf"/>
</dbReference>
<dbReference type="SUPFAM" id="SSF53822">
    <property type="entry name" value="Periplasmic binding protein-like I"/>
    <property type="match status" value="1"/>
</dbReference>
<evidence type="ECO:0000256" key="1">
    <source>
        <dbReference type="ARBA" id="ARBA00022491"/>
    </source>
</evidence>
<dbReference type="PANTHER" id="PTHR30146">
    <property type="entry name" value="LACI-RELATED TRANSCRIPTIONAL REPRESSOR"/>
    <property type="match status" value="1"/>
</dbReference>
<comment type="caution">
    <text evidence="7">The sequence shown here is derived from an EMBL/GenBank/DDBJ whole genome shotgun (WGS) entry which is preliminary data.</text>
</comment>
<protein>
    <submittedName>
        <fullName evidence="7">Maltose regulon regulatory protein MalI</fullName>
    </submittedName>
</protein>
<proteinExistence type="predicted"/>
<sequence>MMQQKITINDVADAAGVSVTTVSMVLSGKGRISAATIERVNRTIEELGFVRNRAATTLRGGESGVIGLILQDFSHPFYAEMTAGLSESLEKKGKMLFLTQSGLQGQNLDRCFDALVEQGVDGIVFGGRIDKAEHLIARAADRQVALIFAARCSSHTMLDTVRSDNAQAARLATEYLIQHGHQRIAWLGGSSASLTRAERIGSYCATLMQYGLPFKPEWIVECGSTPKEASEATVKLLHQHPHITAVMAYNASTTLGCYFGLIKSGRSVKGGTVGSYYEQQIALLGFGDDPLAELADPPITQVIDSAREMGRAAAERILLRIAHPESERHVQIIAPQLIARGSA</sequence>
<gene>
    <name evidence="7" type="ORF">NB703_003559</name>
</gene>
<dbReference type="NCBIfam" id="NF007449">
    <property type="entry name" value="PRK10014.1"/>
    <property type="match status" value="1"/>
</dbReference>
<dbReference type="Pfam" id="PF00356">
    <property type="entry name" value="LacI"/>
    <property type="match status" value="1"/>
</dbReference>
<evidence type="ECO:0000256" key="3">
    <source>
        <dbReference type="ARBA" id="ARBA00023125"/>
    </source>
</evidence>
<dbReference type="AlphaFoldDB" id="A0AAJ1D255"/>
<feature type="domain" description="HTH cro/C1-type" evidence="6">
    <location>
        <begin position="3"/>
        <end position="47"/>
    </location>
</feature>
<organism evidence="7 8">
    <name type="scientific">Pantoea ananas</name>
    <name type="common">Erwinia uredovora</name>
    <dbReference type="NCBI Taxonomy" id="553"/>
    <lineage>
        <taxon>Bacteria</taxon>
        <taxon>Pseudomonadati</taxon>
        <taxon>Pseudomonadota</taxon>
        <taxon>Gammaproteobacteria</taxon>
        <taxon>Enterobacterales</taxon>
        <taxon>Erwiniaceae</taxon>
        <taxon>Pantoea</taxon>
    </lineage>
</organism>
<evidence type="ECO:0000256" key="2">
    <source>
        <dbReference type="ARBA" id="ARBA00023015"/>
    </source>
</evidence>
<dbReference type="InterPro" id="IPR001387">
    <property type="entry name" value="Cro/C1-type_HTH"/>
</dbReference>
<keyword evidence="3" id="KW-0238">DNA-binding</keyword>
<dbReference type="Gene3D" id="1.10.260.40">
    <property type="entry name" value="lambda repressor-like DNA-binding domains"/>
    <property type="match status" value="1"/>
</dbReference>
<dbReference type="Proteomes" id="UP001208888">
    <property type="component" value="Unassembled WGS sequence"/>
</dbReference>
<keyword evidence="1" id="KW-0678">Repressor</keyword>
<dbReference type="PANTHER" id="PTHR30146:SF148">
    <property type="entry name" value="HTH-TYPE TRANSCRIPTIONAL REPRESSOR PURR-RELATED"/>
    <property type="match status" value="1"/>
</dbReference>
<evidence type="ECO:0000259" key="6">
    <source>
        <dbReference type="PROSITE" id="PS50943"/>
    </source>
</evidence>
<dbReference type="PROSITE" id="PS50932">
    <property type="entry name" value="HTH_LACI_2"/>
    <property type="match status" value="1"/>
</dbReference>
<evidence type="ECO:0000259" key="5">
    <source>
        <dbReference type="PROSITE" id="PS50932"/>
    </source>
</evidence>
<dbReference type="EMBL" id="JANFVX010000015">
    <property type="protein sequence ID" value="MCW0345466.1"/>
    <property type="molecule type" value="Genomic_DNA"/>
</dbReference>
<dbReference type="PROSITE" id="PS00356">
    <property type="entry name" value="HTH_LACI_1"/>
    <property type="match status" value="1"/>
</dbReference>
<dbReference type="SUPFAM" id="SSF47413">
    <property type="entry name" value="lambda repressor-like DNA-binding domains"/>
    <property type="match status" value="1"/>
</dbReference>
<evidence type="ECO:0000313" key="8">
    <source>
        <dbReference type="Proteomes" id="UP001208888"/>
    </source>
</evidence>
<dbReference type="SMART" id="SM00354">
    <property type="entry name" value="HTH_LACI"/>
    <property type="match status" value="1"/>
</dbReference>
<dbReference type="Gene3D" id="3.40.50.2300">
    <property type="match status" value="2"/>
</dbReference>
<dbReference type="CDD" id="cd01392">
    <property type="entry name" value="HTH_LacI"/>
    <property type="match status" value="1"/>
</dbReference>
<dbReference type="InterPro" id="IPR028082">
    <property type="entry name" value="Peripla_BP_I"/>
</dbReference>